<dbReference type="GO" id="GO:0061503">
    <property type="term" value="F:tRNA threonylcarbamoyladenosine dehydratase"/>
    <property type="evidence" value="ECO:0007669"/>
    <property type="project" value="TreeGrafter"/>
</dbReference>
<gene>
    <name evidence="2" type="primary">thiF2</name>
    <name evidence="2" type="ORF">NCTC13307_03269</name>
</gene>
<name>A0A381IDE2_CLODI</name>
<dbReference type="Gene3D" id="3.40.50.720">
    <property type="entry name" value="NAD(P)-binding Rossmann-like Domain"/>
    <property type="match status" value="1"/>
</dbReference>
<dbReference type="AlphaFoldDB" id="A0A381IDE2"/>
<dbReference type="InterPro" id="IPR045886">
    <property type="entry name" value="ThiF/MoeB/HesA"/>
</dbReference>
<proteinExistence type="predicted"/>
<dbReference type="EMBL" id="UFWD01000001">
    <property type="protein sequence ID" value="SUY25905.1"/>
    <property type="molecule type" value="Genomic_DNA"/>
</dbReference>
<keyword evidence="2" id="KW-0548">Nucleotidyltransferase</keyword>
<accession>A0A381IDE2</accession>
<dbReference type="InterPro" id="IPR035985">
    <property type="entry name" value="Ubiquitin-activating_enz"/>
</dbReference>
<dbReference type="PANTHER" id="PTHR43267:SF1">
    <property type="entry name" value="TRNA THREONYLCARBAMOYLADENOSINE DEHYDRATASE"/>
    <property type="match status" value="1"/>
</dbReference>
<dbReference type="Pfam" id="PF00899">
    <property type="entry name" value="ThiF"/>
    <property type="match status" value="1"/>
</dbReference>
<dbReference type="SUPFAM" id="SSF69572">
    <property type="entry name" value="Activating enzymes of the ubiquitin-like proteins"/>
    <property type="match status" value="1"/>
</dbReference>
<organism evidence="2">
    <name type="scientific">Clostridioides difficile</name>
    <name type="common">Peptoclostridium difficile</name>
    <dbReference type="NCBI Taxonomy" id="1496"/>
    <lineage>
        <taxon>Bacteria</taxon>
        <taxon>Bacillati</taxon>
        <taxon>Bacillota</taxon>
        <taxon>Clostridia</taxon>
        <taxon>Peptostreptococcales</taxon>
        <taxon>Peptostreptococcaceae</taxon>
        <taxon>Clostridioides</taxon>
    </lineage>
</organism>
<dbReference type="GO" id="GO:0008641">
    <property type="term" value="F:ubiquitin-like modifier activating enzyme activity"/>
    <property type="evidence" value="ECO:0007669"/>
    <property type="project" value="InterPro"/>
</dbReference>
<feature type="domain" description="THIF-type NAD/FAD binding fold" evidence="1">
    <location>
        <begin position="12"/>
        <end position="137"/>
    </location>
</feature>
<protein>
    <submittedName>
        <fullName evidence="2">Molybdopterin/thiamine biosynthesis protein ThiF</fullName>
        <ecNumber evidence="2">2.7.7.80</ecNumber>
    </submittedName>
</protein>
<evidence type="ECO:0000259" key="1">
    <source>
        <dbReference type="Pfam" id="PF00899"/>
    </source>
</evidence>
<keyword evidence="2" id="KW-0808">Transferase</keyword>
<dbReference type="GO" id="GO:0061504">
    <property type="term" value="P:cyclic threonylcarbamoyladenosine biosynthetic process"/>
    <property type="evidence" value="ECO:0007669"/>
    <property type="project" value="TreeGrafter"/>
</dbReference>
<sequence length="139" mass="15554">MENNFTTRTSFLVGDDGIKKLNNSNIIVFGVGGVGSFTVEALARAGVGNITIVDFDDVDITNINRQIPALHSTVGRYKVDVMEERILDINPNINIKKIRSLYNKDTSDEILTERYDYVVDAIDMVSSKIHLIETCEKKD</sequence>
<reference evidence="2" key="1">
    <citation type="submission" date="2018-06" db="EMBL/GenBank/DDBJ databases">
        <authorList>
            <consortium name="Pathogen Informatics"/>
            <person name="Doyle S."/>
        </authorList>
    </citation>
    <scope>NUCLEOTIDE SEQUENCE</scope>
    <source>
        <strain evidence="2">NCTC13307</strain>
    </source>
</reference>
<evidence type="ECO:0000313" key="2">
    <source>
        <dbReference type="EMBL" id="SUY25905.1"/>
    </source>
</evidence>
<dbReference type="EC" id="2.7.7.80" evidence="2"/>
<dbReference type="PANTHER" id="PTHR43267">
    <property type="entry name" value="TRNA THREONYLCARBAMOYLADENOSINE DEHYDRATASE"/>
    <property type="match status" value="1"/>
</dbReference>
<dbReference type="InterPro" id="IPR000594">
    <property type="entry name" value="ThiF_NAD_FAD-bd"/>
</dbReference>
<dbReference type="GO" id="GO:0061605">
    <property type="term" value="F:molybdopterin-synthase adenylyltransferase activity"/>
    <property type="evidence" value="ECO:0007669"/>
    <property type="project" value="UniProtKB-EC"/>
</dbReference>